<proteinExistence type="predicted"/>
<dbReference type="InterPro" id="IPR024983">
    <property type="entry name" value="CHAT_dom"/>
</dbReference>
<dbReference type="Proteomes" id="UP001302349">
    <property type="component" value="Chromosome"/>
</dbReference>
<dbReference type="PANTHER" id="PTHR10098">
    <property type="entry name" value="RAPSYN-RELATED"/>
    <property type="match status" value="1"/>
</dbReference>
<evidence type="ECO:0000259" key="1">
    <source>
        <dbReference type="Pfam" id="PF12770"/>
    </source>
</evidence>
<keyword evidence="3" id="KW-1185">Reference proteome</keyword>
<dbReference type="PANTHER" id="PTHR10098:SF108">
    <property type="entry name" value="TETRATRICOPEPTIDE REPEAT PROTEIN 28"/>
    <property type="match status" value="1"/>
</dbReference>
<protein>
    <submittedName>
        <fullName evidence="2">CHAT domain-containing tetratricopeptide repeat protein</fullName>
    </submittedName>
</protein>
<organism evidence="2 3">
    <name type="scientific">Imperialibacter roseus</name>
    <dbReference type="NCBI Taxonomy" id="1324217"/>
    <lineage>
        <taxon>Bacteria</taxon>
        <taxon>Pseudomonadati</taxon>
        <taxon>Bacteroidota</taxon>
        <taxon>Cytophagia</taxon>
        <taxon>Cytophagales</taxon>
        <taxon>Flammeovirgaceae</taxon>
        <taxon>Imperialibacter</taxon>
    </lineage>
</organism>
<reference evidence="2 3" key="1">
    <citation type="journal article" date="2023" name="Microbiol. Resour. Announc.">
        <title>Complete Genome Sequence of Imperialibacter roseus strain P4T.</title>
        <authorList>
            <person name="Tizabi D.R."/>
            <person name="Bachvaroff T."/>
            <person name="Hill R.T."/>
        </authorList>
    </citation>
    <scope>NUCLEOTIDE SEQUENCE [LARGE SCALE GENOMIC DNA]</scope>
    <source>
        <strain evidence="2 3">P4T</strain>
    </source>
</reference>
<dbReference type="Gene3D" id="1.25.40.10">
    <property type="entry name" value="Tetratricopeptide repeat domain"/>
    <property type="match status" value="2"/>
</dbReference>
<sequence length="922" mass="104782">MRWLSMLWMLTACRSADEKVQKKELASVIDIPAFIKSADHKRNAGEFASAVQHYDSLLAAASLTKEQEIYLVINREMCRLLTTDTLTTVSQDQLSDSVLAQQTVSGKLLKSVVDIRNGRSALKTLHEASATLRRTGFEASFEYFVVLEHLGWCHQMVHGETDSSYFYYKKALDMAGDFEVLSPFIPRLLVQLSEVAITNRDMVAALGYTEQGLRYQPANRDLHELLTLKATLLRRLEKFDSANYYYQLADEKIQLSGDTSSLAKLLRERALHEMIVNNDSLFRFQMMRLESLPAHFANNASVSTDRLYGFYHFLRGDAQASIDAYERAVAHFSKQKLPDIVQTTEAYWVLAYLYRQIGEYEKAEKNIFAAIVYFSPYKNTPFSWEVLVSPEVANWSFNFVNYQQLAEIELQRFRDDPGDRQNLNRSFEIYQLIDSLMFRQIRAVEEDALLMFLRIGRMVYSGAIEASFHLHQLTQDTAYLNRAHLYMERSKGLITYQDLLARNNEYFSEVPEEFRAKELQLKAQIAAMKRSYAYDSREMTMLLRKADDYYADMQDKYPDYYKAKYQINSDSYAHYAGMADAREATFVQYFVDDDYVYSLSYGGEGRFERVEMDTSVTTALKVVGTQLSKLPNRQDVEAKKAFMESSAQLYDKLIRPLGKIQKSLLVIPDGVLAYLPFEVLTKEVAVSFRDAPYLIRTCEVNYAPSLQIYSLSQHMQTSRTDEVVAYSFTKSLGELYALPGTKKEVALLDKIFSESDILLRTNEEITRQRLIDDLVSAGDIMHLGLHASSSLADKLENKIACYSSSGLDQDALYGYEIAPLSIRAHTVVLTACQSAFGPVVEGEGTYSLARAFKQAGVSNVVASLWNLSDGTTSTLVGSFYNALSQGKSASTSLSLAKRQYLKEADELMAHPHFWSGLVCQGQ</sequence>
<accession>A0ABZ0IWS2</accession>
<evidence type="ECO:0000313" key="2">
    <source>
        <dbReference type="EMBL" id="WOK08380.1"/>
    </source>
</evidence>
<name>A0ABZ0IWS2_9BACT</name>
<dbReference type="InterPro" id="IPR011990">
    <property type="entry name" value="TPR-like_helical_dom_sf"/>
</dbReference>
<dbReference type="EMBL" id="CP136051">
    <property type="protein sequence ID" value="WOK08380.1"/>
    <property type="molecule type" value="Genomic_DNA"/>
</dbReference>
<gene>
    <name evidence="2" type="ORF">RT717_06975</name>
</gene>
<dbReference type="Pfam" id="PF12770">
    <property type="entry name" value="CHAT"/>
    <property type="match status" value="1"/>
</dbReference>
<evidence type="ECO:0000313" key="3">
    <source>
        <dbReference type="Proteomes" id="UP001302349"/>
    </source>
</evidence>
<dbReference type="SUPFAM" id="SSF48452">
    <property type="entry name" value="TPR-like"/>
    <property type="match status" value="1"/>
</dbReference>
<feature type="domain" description="CHAT" evidence="1">
    <location>
        <begin position="645"/>
        <end position="922"/>
    </location>
</feature>
<dbReference type="RefSeq" id="WP_317491021.1">
    <property type="nucleotide sequence ID" value="NZ_CP136051.1"/>
</dbReference>